<evidence type="ECO:0000313" key="2">
    <source>
        <dbReference type="Proteomes" id="UP000439903"/>
    </source>
</evidence>
<reference evidence="1 2" key="1">
    <citation type="journal article" date="2019" name="Environ. Microbiol.">
        <title>At the nexus of three kingdoms: the genome of the mycorrhizal fungus Gigaspora margarita provides insights into plant, endobacterial and fungal interactions.</title>
        <authorList>
            <person name="Venice F."/>
            <person name="Ghignone S."/>
            <person name="Salvioli di Fossalunga A."/>
            <person name="Amselem J."/>
            <person name="Novero M."/>
            <person name="Xianan X."/>
            <person name="Sedzielewska Toro K."/>
            <person name="Morin E."/>
            <person name="Lipzen A."/>
            <person name="Grigoriev I.V."/>
            <person name="Henrissat B."/>
            <person name="Martin F.M."/>
            <person name="Bonfante P."/>
        </authorList>
    </citation>
    <scope>NUCLEOTIDE SEQUENCE [LARGE SCALE GENOMIC DNA]</scope>
    <source>
        <strain evidence="1 2">BEG34</strain>
    </source>
</reference>
<organism evidence="1 2">
    <name type="scientific">Gigaspora margarita</name>
    <dbReference type="NCBI Taxonomy" id="4874"/>
    <lineage>
        <taxon>Eukaryota</taxon>
        <taxon>Fungi</taxon>
        <taxon>Fungi incertae sedis</taxon>
        <taxon>Mucoromycota</taxon>
        <taxon>Glomeromycotina</taxon>
        <taxon>Glomeromycetes</taxon>
        <taxon>Diversisporales</taxon>
        <taxon>Gigasporaceae</taxon>
        <taxon>Gigaspora</taxon>
    </lineage>
</organism>
<dbReference type="SUPFAM" id="SSF52047">
    <property type="entry name" value="RNI-like"/>
    <property type="match status" value="1"/>
</dbReference>
<dbReference type="Proteomes" id="UP000439903">
    <property type="component" value="Unassembled WGS sequence"/>
</dbReference>
<sequence length="78" mass="8738">MLEIISDTSSCLQETSIQIFIQNFRLRELRTLNISKTKVTMNGLRTLFADCTFASSLEALNLSFCPGVEGKADLQSYN</sequence>
<dbReference type="Gene3D" id="3.80.10.10">
    <property type="entry name" value="Ribonuclease Inhibitor"/>
    <property type="match status" value="1"/>
</dbReference>
<keyword evidence="2" id="KW-1185">Reference proteome</keyword>
<dbReference type="InterPro" id="IPR032675">
    <property type="entry name" value="LRR_dom_sf"/>
</dbReference>
<proteinExistence type="predicted"/>
<protein>
    <submittedName>
        <fullName evidence="1">RNI-like protein</fullName>
    </submittedName>
</protein>
<dbReference type="AlphaFoldDB" id="A0A8H4EHW6"/>
<accession>A0A8H4EHW6</accession>
<name>A0A8H4EHW6_GIGMA</name>
<gene>
    <name evidence="1" type="ORF">F8M41_022643</name>
</gene>
<comment type="caution">
    <text evidence="1">The sequence shown here is derived from an EMBL/GenBank/DDBJ whole genome shotgun (WGS) entry which is preliminary data.</text>
</comment>
<dbReference type="EMBL" id="WTPW01000709">
    <property type="protein sequence ID" value="KAF0486652.1"/>
    <property type="molecule type" value="Genomic_DNA"/>
</dbReference>
<evidence type="ECO:0000313" key="1">
    <source>
        <dbReference type="EMBL" id="KAF0486652.1"/>
    </source>
</evidence>